<feature type="domain" description="WASH complex subunit 7 central" evidence="1">
    <location>
        <begin position="596"/>
        <end position="941"/>
    </location>
</feature>
<dbReference type="PANTHER" id="PTHR31409:SF0">
    <property type="entry name" value="WASH COMPLEX SUBUNIT 4"/>
    <property type="match status" value="1"/>
</dbReference>
<dbReference type="AlphaFoldDB" id="A0A8D8DCT8"/>
<dbReference type="GO" id="GO:0016197">
    <property type="term" value="P:endosomal transport"/>
    <property type="evidence" value="ECO:0007669"/>
    <property type="project" value="TreeGrafter"/>
</dbReference>
<protein>
    <submittedName>
        <fullName evidence="4">WASH complex subunit 7</fullName>
    </submittedName>
</protein>
<dbReference type="GO" id="GO:0007032">
    <property type="term" value="P:endosome organization"/>
    <property type="evidence" value="ECO:0007669"/>
    <property type="project" value="TreeGrafter"/>
</dbReference>
<evidence type="ECO:0000259" key="2">
    <source>
        <dbReference type="Pfam" id="PF14745"/>
    </source>
</evidence>
<dbReference type="InterPro" id="IPR028282">
    <property type="entry name" value="WASH-7_central"/>
</dbReference>
<dbReference type="PANTHER" id="PTHR31409">
    <property type="entry name" value="WASH COMPLEX SUBUNIT 4"/>
    <property type="match status" value="1"/>
</dbReference>
<dbReference type="Pfam" id="PF14744">
    <property type="entry name" value="WASH-7_mid"/>
    <property type="match status" value="1"/>
</dbReference>
<dbReference type="InterPro" id="IPR028283">
    <property type="entry name" value="WASH-7_C"/>
</dbReference>
<dbReference type="EMBL" id="HBUE01264745">
    <property type="protein sequence ID" value="CAG6560878.1"/>
    <property type="molecule type" value="Transcribed_RNA"/>
</dbReference>
<dbReference type="GO" id="GO:0005768">
    <property type="term" value="C:endosome"/>
    <property type="evidence" value="ECO:0007669"/>
    <property type="project" value="TreeGrafter"/>
</dbReference>
<proteinExistence type="predicted"/>
<evidence type="ECO:0000313" key="4">
    <source>
        <dbReference type="EMBL" id="CAG6509498.1"/>
    </source>
</evidence>
<dbReference type="InterPro" id="IPR028191">
    <property type="entry name" value="WASH-4_N"/>
</dbReference>
<reference evidence="4" key="1">
    <citation type="submission" date="2021-05" db="EMBL/GenBank/DDBJ databases">
        <authorList>
            <person name="Alioto T."/>
            <person name="Alioto T."/>
            <person name="Gomez Garrido J."/>
        </authorList>
    </citation>
    <scope>NUCLEOTIDE SEQUENCE</scope>
</reference>
<sequence>MQRNQQNLNYYGATQIKEFGVFLDNYDVQLQRLASNISLEEPTTPTVSIRLDTSKEDLSCIQLVDTDNKILNKILYTFSALCHEVDSLRDEFEDMVREFQCFDESMDDNTEQLREESLVTLDRSSLLAISGRIELLTRIKCYFERIVEVSVTIVLQLGALFDPSNKFGHFNHSSWELDLMFNYIADLMFMPLLFDVVLTNSKFKTYWKFYVKQIRALKLNPKKLTKPVKTDQIYDLNKAIDEIAIWLDENAYKHVLEAMFNAKQKLVMESATMFADRFLKYLKQRTTETAGLSASLSSNDETTTVVKLNAMVNLYHYMFVSIDKSVLKGLMDVNEKFCGVPLMGKVLWIPDDFFRKYGHKTIRDCDRNDYRKARDAHLTYRRKSLAKDILVYCIQISSWLVRIGAAFKSTKHDTTLDVLRQKCGLIFEGIHYAQEISFLVQSVTSLHWYMQESINRQMFQAVGKLLEYLQCVNNFFDSNQQAIAETNQFIIQHLQHKIFIIVVNSKKKLITEAKQAKAKKSEVFIDKLSAFHVIERCMSGPANRTRLTIARLAVSISDPKQSLTPESYEKIRLLLDQIDTLSNLQSKLRRLCDIQFLFWHQSFFALHVAEYYDQAYAQNNLKYLVQTASNCTDSLEKVSATDENMQKTVAKLAKYHRKTFSESLMNQISNHIETYIRLDYYGKTAQIEPFNPFNDTSMALNNIHSLVRMEPLLVGGQYLCIKEHVKRYLSNTYYTLASISQHDWKIYKEMRCQAASYQIESIEDQLPKQTLEQGLDVLEIMHNIEQFVSHYVYNLNFQIFIEQSSNNNFLNTVSIGHIANSLRRHGNGIINTTVNYTFQFLRQKFFTFSHFLYDEQIKARLTSDAKYFLENAESLNQTYDYERAHAFNRRIKNLGLSDAGETYMDLFRKLICHIGNAMGYVRMIRSGALHECTEATVYLPMIDQPLNFTAYTKEEVLHDTTVSAAEILEHDINSLCNNYRIDTNYFRLLVNAFLTLRHAENIHLQNFYMIIPPLTINFVEYIIKAKEKITKKDKIGALFTDDGFAIGLAYILKLLDQTTKFNSLHWFRSVKNKYNRELEKLDAQQAQCVKTSNHGDGEKLLQTVALSRRRLKMVQQEFDLLFCNLSSAKIFFNDAVD</sequence>
<evidence type="ECO:0000259" key="1">
    <source>
        <dbReference type="Pfam" id="PF14744"/>
    </source>
</evidence>
<evidence type="ECO:0000259" key="3">
    <source>
        <dbReference type="Pfam" id="PF14746"/>
    </source>
</evidence>
<feature type="domain" description="WASH complex subunit 4 N-terminal" evidence="2">
    <location>
        <begin position="20"/>
        <end position="593"/>
    </location>
</feature>
<dbReference type="Pfam" id="PF14746">
    <property type="entry name" value="WASH-7_C"/>
    <property type="match status" value="1"/>
</dbReference>
<dbReference type="Pfam" id="PF14745">
    <property type="entry name" value="WASH-4_N"/>
    <property type="match status" value="1"/>
</dbReference>
<dbReference type="InterPro" id="IPR027307">
    <property type="entry name" value="WASH7"/>
</dbReference>
<name>A0A8D8DCT8_CULPI</name>
<organism evidence="4">
    <name type="scientific">Culex pipiens</name>
    <name type="common">House mosquito</name>
    <dbReference type="NCBI Taxonomy" id="7175"/>
    <lineage>
        <taxon>Eukaryota</taxon>
        <taxon>Metazoa</taxon>
        <taxon>Ecdysozoa</taxon>
        <taxon>Arthropoda</taxon>
        <taxon>Hexapoda</taxon>
        <taxon>Insecta</taxon>
        <taxon>Pterygota</taxon>
        <taxon>Neoptera</taxon>
        <taxon>Endopterygota</taxon>
        <taxon>Diptera</taxon>
        <taxon>Nematocera</taxon>
        <taxon>Culicoidea</taxon>
        <taxon>Culicidae</taxon>
        <taxon>Culicinae</taxon>
        <taxon>Culicini</taxon>
        <taxon>Culex</taxon>
        <taxon>Culex</taxon>
    </lineage>
</organism>
<feature type="domain" description="WASH complex subunit 7 C-terminal" evidence="3">
    <location>
        <begin position="961"/>
        <end position="1133"/>
    </location>
</feature>
<accession>A0A8D8DCT8</accession>
<dbReference type="GO" id="GO:0071203">
    <property type="term" value="C:WASH complex"/>
    <property type="evidence" value="ECO:0007669"/>
    <property type="project" value="InterPro"/>
</dbReference>
<dbReference type="EMBL" id="HBUE01159608">
    <property type="protein sequence ID" value="CAG6509498.1"/>
    <property type="molecule type" value="Transcribed_RNA"/>
</dbReference>